<dbReference type="PRINTS" id="PR00032">
    <property type="entry name" value="HTHARAC"/>
</dbReference>
<keyword evidence="6" id="KW-1185">Reference proteome</keyword>
<evidence type="ECO:0000256" key="3">
    <source>
        <dbReference type="ARBA" id="ARBA00023163"/>
    </source>
</evidence>
<dbReference type="InterPro" id="IPR000160">
    <property type="entry name" value="GGDEF_dom"/>
</dbReference>
<gene>
    <name evidence="5" type="ORF">RF007C_13645</name>
</gene>
<evidence type="ECO:0000256" key="2">
    <source>
        <dbReference type="ARBA" id="ARBA00023125"/>
    </source>
</evidence>
<name>W7ULC1_RUMFL</name>
<dbReference type="InterPro" id="IPR028082">
    <property type="entry name" value="Peripla_BP_I"/>
</dbReference>
<dbReference type="PATRIC" id="fig|1341157.4.peg.3161"/>
<dbReference type="eggNOG" id="COG2207">
    <property type="taxonomic scope" value="Bacteria"/>
</dbReference>
<dbReference type="GO" id="GO:0000976">
    <property type="term" value="F:transcription cis-regulatory region binding"/>
    <property type="evidence" value="ECO:0007669"/>
    <property type="project" value="TreeGrafter"/>
</dbReference>
<dbReference type="Pfam" id="PF13377">
    <property type="entry name" value="Peripla_BP_3"/>
    <property type="match status" value="1"/>
</dbReference>
<dbReference type="PANTHER" id="PTHR30146">
    <property type="entry name" value="LACI-RELATED TRANSCRIPTIONAL REPRESSOR"/>
    <property type="match status" value="1"/>
</dbReference>
<sequence length="724" mass="81990">MRKRIAFITVNAEKLYQTSLIEAMWQQSAALDYDFIVLTHFVNFDNETEYLKGDENIYTLIRQLRFDGAVIDLGSFYSRSLSKKLEDMLFEKGIPVIALDYVSERFESCLQNNREYFRQLTEHFIRVHGFTRIYCLSGPENVIHSIERIEGYKDALAENGIPFRQDHVFYGDFWVNYAKGFAERIVKGEIERPQAIVCGNDFMALQLCLSFAENGINVPNDIAVGGYDGNPDVSSYRPSLTTIGSGFRENGIEAVCRLHKLISGEIPRYRTEVRPAVKVGASCGCRADTSGDAAISDKIFARDMTLGIFMHSNYSSMMNNVKNMDECAIVLAQNAYLLYPESDFFLCLCSSGEENSDSGYTDKMVCRMKYCNGRCDISQQEFALDTMIPPNELSDRPAAYIFTPLHYLDRNFGYCVRRYSDSIVFEQYYGEFCQVAANSIERIRMLDYERSLNDKIQQLSERDILTGLFSRKGLISKAGSLSPDRRYYGVIYCIEGAEQFRGQYGNEYVRQIIVSLAQAVNLSCARGELAARTGSEEFIIIGECDDSDFPEQLFINSLKSNLKMIEMQQSISISAMLRRLSAVTDSSSAPTDMIAQLEKKLEDMRSSATESSSAFLGKLRELQYNVYEEPQLEWAAKKAAAQIGISTSYFQHLYRQFLNISFNADVISARLALAERLLVNTALNVSEIAEKCGYPDASHFMKLFRKKKGKTASEYRKAMTGIGA</sequence>
<organism evidence="5 6">
    <name type="scientific">Ruminococcus flavefaciens 007c</name>
    <dbReference type="NCBI Taxonomy" id="1341157"/>
    <lineage>
        <taxon>Bacteria</taxon>
        <taxon>Bacillati</taxon>
        <taxon>Bacillota</taxon>
        <taxon>Clostridia</taxon>
        <taxon>Eubacteriales</taxon>
        <taxon>Oscillospiraceae</taxon>
        <taxon>Ruminococcus</taxon>
    </lineage>
</organism>
<dbReference type="CDD" id="cd06267">
    <property type="entry name" value="PBP1_LacI_sugar_binding-like"/>
    <property type="match status" value="1"/>
</dbReference>
<dbReference type="InterPro" id="IPR043128">
    <property type="entry name" value="Rev_trsase/Diguanyl_cyclase"/>
</dbReference>
<keyword evidence="1" id="KW-0805">Transcription regulation</keyword>
<dbReference type="InterPro" id="IPR009057">
    <property type="entry name" value="Homeodomain-like_sf"/>
</dbReference>
<dbReference type="RefSeq" id="WP_037301480.1">
    <property type="nucleotide sequence ID" value="NZ_ATAX01000036.1"/>
</dbReference>
<feature type="domain" description="HTH araC/xylS-type" evidence="4">
    <location>
        <begin position="620"/>
        <end position="718"/>
    </location>
</feature>
<evidence type="ECO:0000259" key="4">
    <source>
        <dbReference type="PROSITE" id="PS01124"/>
    </source>
</evidence>
<keyword evidence="3" id="KW-0804">Transcription</keyword>
<comment type="caution">
    <text evidence="5">The sequence shown here is derived from an EMBL/GenBank/DDBJ whole genome shotgun (WGS) entry which is preliminary data.</text>
</comment>
<dbReference type="Proteomes" id="UP000019365">
    <property type="component" value="Unassembled WGS sequence"/>
</dbReference>
<reference evidence="5 6" key="1">
    <citation type="journal article" date="2014" name="PLoS ONE">
        <title>Rumen cellulosomics: divergent fiber-degrading strategies revealed by comparative genome-wide analysis of six ruminococcal strains.</title>
        <authorList>
            <person name="Dassa B."/>
            <person name="Borovok I."/>
            <person name="Ruimy-Israeli V."/>
            <person name="Lamed R."/>
            <person name="Flint H.J."/>
            <person name="Duncan S.H."/>
            <person name="Henrissat B."/>
            <person name="Coutinho P."/>
            <person name="Morrison M."/>
            <person name="Mosoni P."/>
            <person name="Yeoman C.J."/>
            <person name="White B.A."/>
            <person name="Bayer E.A."/>
        </authorList>
    </citation>
    <scope>NUCLEOTIDE SEQUENCE [LARGE SCALE GENOMIC DNA]</scope>
    <source>
        <strain evidence="5 6">007c</strain>
    </source>
</reference>
<dbReference type="InterPro" id="IPR046335">
    <property type="entry name" value="LacI/GalR-like_sensor"/>
</dbReference>
<dbReference type="PANTHER" id="PTHR30146:SF24">
    <property type="entry name" value="XYLOSE OPERON REGULATORY PROTEIN"/>
    <property type="match status" value="1"/>
</dbReference>
<dbReference type="EMBL" id="ATAX01000036">
    <property type="protein sequence ID" value="EWM52389.1"/>
    <property type="molecule type" value="Genomic_DNA"/>
</dbReference>
<dbReference type="SMART" id="SM00342">
    <property type="entry name" value="HTH_ARAC"/>
    <property type="match status" value="1"/>
</dbReference>
<protein>
    <recommendedName>
        <fullName evidence="4">HTH araC/xylS-type domain-containing protein</fullName>
    </recommendedName>
</protein>
<dbReference type="GO" id="GO:0003700">
    <property type="term" value="F:DNA-binding transcription factor activity"/>
    <property type="evidence" value="ECO:0007669"/>
    <property type="project" value="InterPro"/>
</dbReference>
<dbReference type="AlphaFoldDB" id="W7ULC1"/>
<evidence type="ECO:0000313" key="6">
    <source>
        <dbReference type="Proteomes" id="UP000019365"/>
    </source>
</evidence>
<dbReference type="PROSITE" id="PS01124">
    <property type="entry name" value="HTH_ARAC_FAMILY_2"/>
    <property type="match status" value="1"/>
</dbReference>
<dbReference type="Pfam" id="PF12833">
    <property type="entry name" value="HTH_18"/>
    <property type="match status" value="1"/>
</dbReference>
<accession>W7ULC1</accession>
<dbReference type="SUPFAM" id="SSF55073">
    <property type="entry name" value="Nucleotide cyclase"/>
    <property type="match status" value="1"/>
</dbReference>
<dbReference type="InterPro" id="IPR029787">
    <property type="entry name" value="Nucleotide_cyclase"/>
</dbReference>
<evidence type="ECO:0000313" key="5">
    <source>
        <dbReference type="EMBL" id="EWM52389.1"/>
    </source>
</evidence>
<dbReference type="PROSITE" id="PS00041">
    <property type="entry name" value="HTH_ARAC_FAMILY_1"/>
    <property type="match status" value="1"/>
</dbReference>
<dbReference type="Gene3D" id="1.10.10.60">
    <property type="entry name" value="Homeodomain-like"/>
    <property type="match status" value="1"/>
</dbReference>
<dbReference type="Gene3D" id="3.40.50.2300">
    <property type="match status" value="2"/>
</dbReference>
<dbReference type="InterPro" id="IPR018060">
    <property type="entry name" value="HTH_AraC"/>
</dbReference>
<dbReference type="Gene3D" id="3.30.70.270">
    <property type="match status" value="1"/>
</dbReference>
<dbReference type="eggNOG" id="COG1609">
    <property type="taxonomic scope" value="Bacteria"/>
</dbReference>
<evidence type="ECO:0000256" key="1">
    <source>
        <dbReference type="ARBA" id="ARBA00023015"/>
    </source>
</evidence>
<dbReference type="SMART" id="SM00267">
    <property type="entry name" value="GGDEF"/>
    <property type="match status" value="1"/>
</dbReference>
<dbReference type="InterPro" id="IPR020449">
    <property type="entry name" value="Tscrpt_reg_AraC-type_HTH"/>
</dbReference>
<dbReference type="SUPFAM" id="SSF46689">
    <property type="entry name" value="Homeodomain-like"/>
    <property type="match status" value="1"/>
</dbReference>
<dbReference type="OrthoDB" id="2061242at2"/>
<dbReference type="InterPro" id="IPR018062">
    <property type="entry name" value="HTH_AraC-typ_CS"/>
</dbReference>
<keyword evidence="2" id="KW-0238">DNA-binding</keyword>
<proteinExistence type="predicted"/>
<dbReference type="SUPFAM" id="SSF53822">
    <property type="entry name" value="Periplasmic binding protein-like I"/>
    <property type="match status" value="1"/>
</dbReference>